<evidence type="ECO:0000256" key="12">
    <source>
        <dbReference type="ARBA" id="ARBA00023139"/>
    </source>
</evidence>
<keyword evidence="8" id="KW-0625">Polysaccharide transport</keyword>
<evidence type="ECO:0000256" key="3">
    <source>
        <dbReference type="ARBA" id="ARBA00022448"/>
    </source>
</evidence>
<keyword evidence="14" id="KW-0449">Lipoprotein</keyword>
<dbReference type="Pfam" id="PF22461">
    <property type="entry name" value="SLBB_2"/>
    <property type="match status" value="1"/>
</dbReference>
<dbReference type="Gene3D" id="3.30.1950.10">
    <property type="entry name" value="wza like domain"/>
    <property type="match status" value="1"/>
</dbReference>
<keyword evidence="13" id="KW-0998">Cell outer membrane</keyword>
<dbReference type="Pfam" id="PF02563">
    <property type="entry name" value="Poly_export"/>
    <property type="match status" value="1"/>
</dbReference>
<dbReference type="InterPro" id="IPR003715">
    <property type="entry name" value="Poly_export_N"/>
</dbReference>
<name>A0ABY6CUH2_9BACT</name>
<evidence type="ECO:0000313" key="18">
    <source>
        <dbReference type="Proteomes" id="UP001065174"/>
    </source>
</evidence>
<keyword evidence="5" id="KW-0762">Sugar transport</keyword>
<evidence type="ECO:0000256" key="9">
    <source>
        <dbReference type="ARBA" id="ARBA00023065"/>
    </source>
</evidence>
<dbReference type="InterPro" id="IPR054765">
    <property type="entry name" value="SLBB_dom"/>
</dbReference>
<keyword evidence="18" id="KW-1185">Reference proteome</keyword>
<sequence length="230" mass="25967">MFKLDDQFDENDLAAAVLHAERNYVIQTDDYLSINVYTNRGERIIDPNKELQQNMTTQRRIEEDFTYLVQKDGTVKLPIIGQVKIDSLTLNQAESQLEIAYNTFYKDSFVKLGYVNKRVIVLGAMGGQLIPLLNENMTLIEVLALAGGLEMGAKSQNIKVIRGTLSKPEVFQIDLSTISGMQKTMLSMEPGDIIYIEPWRRPWLESTKDIAPLLSLLSSTLALILVLQNL</sequence>
<evidence type="ECO:0000256" key="1">
    <source>
        <dbReference type="ARBA" id="ARBA00004571"/>
    </source>
</evidence>
<evidence type="ECO:0000256" key="4">
    <source>
        <dbReference type="ARBA" id="ARBA00022452"/>
    </source>
</evidence>
<reference evidence="17" key="1">
    <citation type="submission" date="2022-09" db="EMBL/GenBank/DDBJ databases">
        <title>Comparative genomics and taxonomic characterization of three novel marine species of genus Reichenbachiella exhibiting antioxidant and polysaccharide degradation activities.</title>
        <authorList>
            <person name="Muhammad N."/>
            <person name="Lee Y.-J."/>
            <person name="Ko J."/>
            <person name="Kim S.-G."/>
        </authorList>
    </citation>
    <scope>NUCLEOTIDE SEQUENCE</scope>
    <source>
        <strain evidence="17">BKB1-1</strain>
    </source>
</reference>
<evidence type="ECO:0000256" key="8">
    <source>
        <dbReference type="ARBA" id="ARBA00023047"/>
    </source>
</evidence>
<dbReference type="InterPro" id="IPR049712">
    <property type="entry name" value="Poly_export"/>
</dbReference>
<evidence type="ECO:0000256" key="2">
    <source>
        <dbReference type="ARBA" id="ARBA00009450"/>
    </source>
</evidence>
<keyword evidence="11" id="KW-0472">Membrane</keyword>
<evidence type="ECO:0000256" key="14">
    <source>
        <dbReference type="ARBA" id="ARBA00023288"/>
    </source>
</evidence>
<dbReference type="Proteomes" id="UP001065174">
    <property type="component" value="Chromosome"/>
</dbReference>
<feature type="domain" description="Polysaccharide export protein N-terminal" evidence="15">
    <location>
        <begin position="20"/>
        <end position="110"/>
    </location>
</feature>
<keyword evidence="12" id="KW-0564">Palmitate</keyword>
<evidence type="ECO:0000256" key="10">
    <source>
        <dbReference type="ARBA" id="ARBA00023114"/>
    </source>
</evidence>
<dbReference type="PANTHER" id="PTHR33619:SF3">
    <property type="entry name" value="POLYSACCHARIDE EXPORT PROTEIN GFCE-RELATED"/>
    <property type="match status" value="1"/>
</dbReference>
<comment type="similarity">
    <text evidence="2">Belongs to the BexD/CtrA/VexA family.</text>
</comment>
<comment type="subcellular location">
    <subcellularLocation>
        <location evidence="1">Cell outer membrane</location>
        <topology evidence="1">Multi-pass membrane protein</topology>
    </subcellularLocation>
</comment>
<dbReference type="Gene3D" id="3.10.560.10">
    <property type="entry name" value="Outer membrane lipoprotein wza domain like"/>
    <property type="match status" value="1"/>
</dbReference>
<keyword evidence="4" id="KW-1134">Transmembrane beta strand</keyword>
<gene>
    <name evidence="17" type="ORF">N6H18_06690</name>
</gene>
<organism evidence="17 18">
    <name type="scientific">Reichenbachiella agarivorans</name>
    <dbReference type="NCBI Taxonomy" id="2979464"/>
    <lineage>
        <taxon>Bacteria</taxon>
        <taxon>Pseudomonadati</taxon>
        <taxon>Bacteroidota</taxon>
        <taxon>Cytophagia</taxon>
        <taxon>Cytophagales</taxon>
        <taxon>Reichenbachiellaceae</taxon>
        <taxon>Reichenbachiella</taxon>
    </lineage>
</organism>
<keyword evidence="6" id="KW-0812">Transmembrane</keyword>
<dbReference type="EMBL" id="CP106679">
    <property type="protein sequence ID" value="UXP33640.1"/>
    <property type="molecule type" value="Genomic_DNA"/>
</dbReference>
<keyword evidence="10" id="KW-0626">Porin</keyword>
<dbReference type="PANTHER" id="PTHR33619">
    <property type="entry name" value="POLYSACCHARIDE EXPORT PROTEIN GFCE-RELATED"/>
    <property type="match status" value="1"/>
</dbReference>
<protein>
    <submittedName>
        <fullName evidence="17">Polysaccharide biosynthesis/export family protein</fullName>
    </submittedName>
</protein>
<evidence type="ECO:0000313" key="17">
    <source>
        <dbReference type="EMBL" id="UXP33640.1"/>
    </source>
</evidence>
<keyword evidence="9" id="KW-0406">Ion transport</keyword>
<evidence type="ECO:0000256" key="7">
    <source>
        <dbReference type="ARBA" id="ARBA00022729"/>
    </source>
</evidence>
<keyword evidence="3" id="KW-0813">Transport</keyword>
<feature type="domain" description="SLBB" evidence="16">
    <location>
        <begin position="118"/>
        <end position="196"/>
    </location>
</feature>
<dbReference type="RefSeq" id="WP_262311069.1">
    <property type="nucleotide sequence ID" value="NZ_CP106679.1"/>
</dbReference>
<evidence type="ECO:0000256" key="5">
    <source>
        <dbReference type="ARBA" id="ARBA00022597"/>
    </source>
</evidence>
<proteinExistence type="inferred from homology"/>
<evidence type="ECO:0000256" key="11">
    <source>
        <dbReference type="ARBA" id="ARBA00023136"/>
    </source>
</evidence>
<evidence type="ECO:0000256" key="6">
    <source>
        <dbReference type="ARBA" id="ARBA00022692"/>
    </source>
</evidence>
<keyword evidence="7" id="KW-0732">Signal</keyword>
<accession>A0ABY6CUH2</accession>
<evidence type="ECO:0000259" key="16">
    <source>
        <dbReference type="Pfam" id="PF22461"/>
    </source>
</evidence>
<evidence type="ECO:0000259" key="15">
    <source>
        <dbReference type="Pfam" id="PF02563"/>
    </source>
</evidence>
<evidence type="ECO:0000256" key="13">
    <source>
        <dbReference type="ARBA" id="ARBA00023237"/>
    </source>
</evidence>